<accession>A0A0C2SRJ7</accession>
<proteinExistence type="predicted"/>
<evidence type="ECO:0000313" key="2">
    <source>
        <dbReference type="Proteomes" id="UP000054549"/>
    </source>
</evidence>
<organism evidence="1 2">
    <name type="scientific">Amanita muscaria (strain Koide BX008)</name>
    <dbReference type="NCBI Taxonomy" id="946122"/>
    <lineage>
        <taxon>Eukaryota</taxon>
        <taxon>Fungi</taxon>
        <taxon>Dikarya</taxon>
        <taxon>Basidiomycota</taxon>
        <taxon>Agaricomycotina</taxon>
        <taxon>Agaricomycetes</taxon>
        <taxon>Agaricomycetidae</taxon>
        <taxon>Agaricales</taxon>
        <taxon>Pluteineae</taxon>
        <taxon>Amanitaceae</taxon>
        <taxon>Amanita</taxon>
    </lineage>
</organism>
<name>A0A0C2SRJ7_AMAMK</name>
<protein>
    <submittedName>
        <fullName evidence="1">Uncharacterized protein</fullName>
    </submittedName>
</protein>
<evidence type="ECO:0000313" key="1">
    <source>
        <dbReference type="EMBL" id="KIL65935.1"/>
    </source>
</evidence>
<dbReference type="Proteomes" id="UP000054549">
    <property type="component" value="Unassembled WGS sequence"/>
</dbReference>
<keyword evidence="2" id="KW-1185">Reference proteome</keyword>
<gene>
    <name evidence="1" type="ORF">M378DRAFT_161578</name>
</gene>
<dbReference type="HOGENOM" id="CLU_2120479_0_0_1"/>
<sequence>MAAPGVNVAANSDRQCFAYSCRTAETEGLLCMRPIIIKLICVSLRSFERSSHANEVQSDLLIIQLPFFGRITGTASSGLSVNSNRKIRGWTRLYFACDPCAVTVDAVTSLGNCP</sequence>
<dbReference type="InParanoid" id="A0A0C2SRJ7"/>
<reference evidence="1 2" key="1">
    <citation type="submission" date="2014-04" db="EMBL/GenBank/DDBJ databases">
        <title>Evolutionary Origins and Diversification of the Mycorrhizal Mutualists.</title>
        <authorList>
            <consortium name="DOE Joint Genome Institute"/>
            <consortium name="Mycorrhizal Genomics Consortium"/>
            <person name="Kohler A."/>
            <person name="Kuo A."/>
            <person name="Nagy L.G."/>
            <person name="Floudas D."/>
            <person name="Copeland A."/>
            <person name="Barry K.W."/>
            <person name="Cichocki N."/>
            <person name="Veneault-Fourrey C."/>
            <person name="LaButti K."/>
            <person name="Lindquist E.A."/>
            <person name="Lipzen A."/>
            <person name="Lundell T."/>
            <person name="Morin E."/>
            <person name="Murat C."/>
            <person name="Riley R."/>
            <person name="Ohm R."/>
            <person name="Sun H."/>
            <person name="Tunlid A."/>
            <person name="Henrissat B."/>
            <person name="Grigoriev I.V."/>
            <person name="Hibbett D.S."/>
            <person name="Martin F."/>
        </authorList>
    </citation>
    <scope>NUCLEOTIDE SEQUENCE [LARGE SCALE GENOMIC DNA]</scope>
    <source>
        <strain evidence="1 2">Koide BX008</strain>
    </source>
</reference>
<dbReference type="EMBL" id="KN818239">
    <property type="protein sequence ID" value="KIL65935.1"/>
    <property type="molecule type" value="Genomic_DNA"/>
</dbReference>
<dbReference type="AlphaFoldDB" id="A0A0C2SRJ7"/>